<keyword evidence="3" id="KW-1185">Reference proteome</keyword>
<feature type="compositionally biased region" description="Low complexity" evidence="1">
    <location>
        <begin position="36"/>
        <end position="48"/>
    </location>
</feature>
<gene>
    <name evidence="2" type="ORF">PPACK8108_LOCUS18744</name>
</gene>
<dbReference type="AlphaFoldDB" id="A0AAV0BDR9"/>
<feature type="compositionally biased region" description="Basic and acidic residues" evidence="1">
    <location>
        <begin position="154"/>
        <end position="167"/>
    </location>
</feature>
<feature type="region of interest" description="Disordered" evidence="1">
    <location>
        <begin position="277"/>
        <end position="349"/>
    </location>
</feature>
<sequence>MSAPETSPTHEPTAEATLAANATPAPVTESETQNSETVPQTETPTTQPASAVETVSAPAVEATPETEPKATEPPKAEEEKKDKKTPRKPFADLLNKIRKPLEKPSPVEKKSETDAQPTEEPAPQVSIPATDAAAADVAIATEGDAAAEATAAEDAPKDATTPRKERANHFFEKITAFVMKPKSPKAKKAEVVKDEIEEAKPTEAPVAEAGQAPTENAVVISADTPAAETAEQAPAPAQVEGLSTNEAAEESKVEKKEKTPKDFAKIARRFSGRLFGVEKKDKSAKKAEPTKEEVEETAAVSAEPSGETPAAAVSSEAAPQIPAGTATTEQTADVTQPASEAAPVIAAAA</sequence>
<proteinExistence type="predicted"/>
<accession>A0AAV0BDR9</accession>
<protein>
    <submittedName>
        <fullName evidence="2">Expressed protein</fullName>
    </submittedName>
</protein>
<feature type="compositionally biased region" description="Low complexity" evidence="1">
    <location>
        <begin position="225"/>
        <end position="238"/>
    </location>
</feature>
<feature type="compositionally biased region" description="Polar residues" evidence="1">
    <location>
        <begin position="325"/>
        <end position="337"/>
    </location>
</feature>
<feature type="compositionally biased region" description="Basic and acidic residues" evidence="1">
    <location>
        <begin position="66"/>
        <end position="82"/>
    </location>
</feature>
<feature type="compositionally biased region" description="Low complexity" evidence="1">
    <location>
        <begin position="129"/>
        <end position="153"/>
    </location>
</feature>
<reference evidence="2" key="1">
    <citation type="submission" date="2022-06" db="EMBL/GenBank/DDBJ databases">
        <authorList>
            <consortium name="SYNGENTA / RWTH Aachen University"/>
        </authorList>
    </citation>
    <scope>NUCLEOTIDE SEQUENCE</scope>
</reference>
<feature type="region of interest" description="Disordered" evidence="1">
    <location>
        <begin position="1"/>
        <end position="167"/>
    </location>
</feature>
<feature type="compositionally biased region" description="Basic and acidic residues" evidence="1">
    <location>
        <begin position="249"/>
        <end position="260"/>
    </location>
</feature>
<comment type="caution">
    <text evidence="2">The sequence shown here is derived from an EMBL/GenBank/DDBJ whole genome shotgun (WGS) entry which is preliminary data.</text>
</comment>
<feature type="compositionally biased region" description="Basic and acidic residues" evidence="1">
    <location>
        <begin position="277"/>
        <end position="292"/>
    </location>
</feature>
<feature type="compositionally biased region" description="Low complexity" evidence="1">
    <location>
        <begin position="14"/>
        <end position="26"/>
    </location>
</feature>
<dbReference type="Proteomes" id="UP001153365">
    <property type="component" value="Unassembled WGS sequence"/>
</dbReference>
<name>A0AAV0BDR9_PHAPC</name>
<dbReference type="EMBL" id="CALTRL010005466">
    <property type="protein sequence ID" value="CAH7684525.1"/>
    <property type="molecule type" value="Genomic_DNA"/>
</dbReference>
<evidence type="ECO:0000313" key="2">
    <source>
        <dbReference type="EMBL" id="CAH7684525.1"/>
    </source>
</evidence>
<feature type="compositionally biased region" description="Basic and acidic residues" evidence="1">
    <location>
        <begin position="99"/>
        <end position="113"/>
    </location>
</feature>
<evidence type="ECO:0000313" key="3">
    <source>
        <dbReference type="Proteomes" id="UP001153365"/>
    </source>
</evidence>
<feature type="region of interest" description="Disordered" evidence="1">
    <location>
        <begin position="225"/>
        <end position="260"/>
    </location>
</feature>
<evidence type="ECO:0000256" key="1">
    <source>
        <dbReference type="SAM" id="MobiDB-lite"/>
    </source>
</evidence>
<feature type="compositionally biased region" description="Polar residues" evidence="1">
    <location>
        <begin position="1"/>
        <end position="10"/>
    </location>
</feature>
<feature type="compositionally biased region" description="Low complexity" evidence="1">
    <location>
        <begin position="338"/>
        <end position="349"/>
    </location>
</feature>
<organism evidence="2 3">
    <name type="scientific">Phakopsora pachyrhizi</name>
    <name type="common">Asian soybean rust disease fungus</name>
    <dbReference type="NCBI Taxonomy" id="170000"/>
    <lineage>
        <taxon>Eukaryota</taxon>
        <taxon>Fungi</taxon>
        <taxon>Dikarya</taxon>
        <taxon>Basidiomycota</taxon>
        <taxon>Pucciniomycotina</taxon>
        <taxon>Pucciniomycetes</taxon>
        <taxon>Pucciniales</taxon>
        <taxon>Phakopsoraceae</taxon>
        <taxon>Phakopsora</taxon>
    </lineage>
</organism>